<dbReference type="InterPro" id="IPR036388">
    <property type="entry name" value="WH-like_DNA-bd_sf"/>
</dbReference>
<sequence>MGDYYGPFMSAPPLYLRIRNELEARIRSGELPPGSRLPTEAELQEQHAIGRATAQRVLSELAQAGLVERHRRKGTFVADGVRKENLLRFVNPRLATPEIPGRHEVHSAAVVRAAEVTPPVPGLDDDTPVNHLVRRKFDTEETPLALEHTTVPFALAPHLLDEELTHLTMIPYFRARGVPLATSRMYLDPVLLDERTAHLLACEPGVPVLRQRRLTWLENGELAESAAFLLRPGLMEFYIEQSVRDD</sequence>
<reference evidence="5 6" key="1">
    <citation type="submission" date="2019-06" db="EMBL/GenBank/DDBJ databases">
        <title>Whole genome shotgun sequence of Streptomyces cacaoi subsp. cacaoi NBRC 12748.</title>
        <authorList>
            <person name="Hosoyama A."/>
            <person name="Uohara A."/>
            <person name="Ohji S."/>
            <person name="Ichikawa N."/>
        </authorList>
    </citation>
    <scope>NUCLEOTIDE SEQUENCE [LARGE SCALE GENOMIC DNA]</scope>
    <source>
        <strain evidence="5 6">NBRC 12748</strain>
    </source>
</reference>
<dbReference type="Gene3D" id="3.40.1410.10">
    <property type="entry name" value="Chorismate lyase-like"/>
    <property type="match status" value="1"/>
</dbReference>
<dbReference type="CDD" id="cd07377">
    <property type="entry name" value="WHTH_GntR"/>
    <property type="match status" value="1"/>
</dbReference>
<evidence type="ECO:0000256" key="3">
    <source>
        <dbReference type="ARBA" id="ARBA00023163"/>
    </source>
</evidence>
<dbReference type="Pfam" id="PF00392">
    <property type="entry name" value="GntR"/>
    <property type="match status" value="1"/>
</dbReference>
<dbReference type="InterPro" id="IPR000524">
    <property type="entry name" value="Tscrpt_reg_HTH_GntR"/>
</dbReference>
<dbReference type="SUPFAM" id="SSF64288">
    <property type="entry name" value="Chorismate lyase-like"/>
    <property type="match status" value="1"/>
</dbReference>
<dbReference type="InterPro" id="IPR050679">
    <property type="entry name" value="Bact_HTH_transcr_reg"/>
</dbReference>
<dbReference type="SUPFAM" id="SSF46785">
    <property type="entry name" value="Winged helix' DNA-binding domain"/>
    <property type="match status" value="1"/>
</dbReference>
<dbReference type="InterPro" id="IPR011663">
    <property type="entry name" value="UTRA"/>
</dbReference>
<evidence type="ECO:0000313" key="6">
    <source>
        <dbReference type="Proteomes" id="UP000319210"/>
    </source>
</evidence>
<evidence type="ECO:0000313" key="5">
    <source>
        <dbReference type="EMBL" id="GEB49076.1"/>
    </source>
</evidence>
<keyword evidence="6" id="KW-1185">Reference proteome</keyword>
<keyword evidence="2" id="KW-0238">DNA-binding</keyword>
<organism evidence="5 6">
    <name type="scientific">Streptomyces cacaoi</name>
    <dbReference type="NCBI Taxonomy" id="1898"/>
    <lineage>
        <taxon>Bacteria</taxon>
        <taxon>Bacillati</taxon>
        <taxon>Actinomycetota</taxon>
        <taxon>Actinomycetes</taxon>
        <taxon>Kitasatosporales</taxon>
        <taxon>Streptomycetaceae</taxon>
        <taxon>Streptomyces</taxon>
    </lineage>
</organism>
<dbReference type="AlphaFoldDB" id="A0A4Y3QUJ3"/>
<gene>
    <name evidence="5" type="ORF">SCA03_16270</name>
</gene>
<evidence type="ECO:0000259" key="4">
    <source>
        <dbReference type="PROSITE" id="PS50949"/>
    </source>
</evidence>
<dbReference type="SMART" id="SM00345">
    <property type="entry name" value="HTH_GNTR"/>
    <property type="match status" value="1"/>
</dbReference>
<dbReference type="PRINTS" id="PR00035">
    <property type="entry name" value="HTHGNTR"/>
</dbReference>
<dbReference type="Pfam" id="PF07702">
    <property type="entry name" value="UTRA"/>
    <property type="match status" value="1"/>
</dbReference>
<evidence type="ECO:0000256" key="2">
    <source>
        <dbReference type="ARBA" id="ARBA00023125"/>
    </source>
</evidence>
<keyword evidence="3" id="KW-0804">Transcription</keyword>
<dbReference type="PROSITE" id="PS50949">
    <property type="entry name" value="HTH_GNTR"/>
    <property type="match status" value="1"/>
</dbReference>
<comment type="caution">
    <text evidence="5">The sequence shown here is derived from an EMBL/GenBank/DDBJ whole genome shotgun (WGS) entry which is preliminary data.</text>
</comment>
<evidence type="ECO:0000256" key="1">
    <source>
        <dbReference type="ARBA" id="ARBA00023015"/>
    </source>
</evidence>
<dbReference type="InterPro" id="IPR036390">
    <property type="entry name" value="WH_DNA-bd_sf"/>
</dbReference>
<dbReference type="GO" id="GO:0003677">
    <property type="term" value="F:DNA binding"/>
    <property type="evidence" value="ECO:0007669"/>
    <property type="project" value="UniProtKB-KW"/>
</dbReference>
<dbReference type="PANTHER" id="PTHR44846">
    <property type="entry name" value="MANNOSYL-D-GLYCERATE TRANSPORT/METABOLISM SYSTEM REPRESSOR MNGR-RELATED"/>
    <property type="match status" value="1"/>
</dbReference>
<dbReference type="InterPro" id="IPR028978">
    <property type="entry name" value="Chorismate_lyase_/UTRA_dom_sf"/>
</dbReference>
<protein>
    <submittedName>
        <fullName evidence="5">GntR family transcriptional regulator</fullName>
    </submittedName>
</protein>
<dbReference type="GO" id="GO:0003700">
    <property type="term" value="F:DNA-binding transcription factor activity"/>
    <property type="evidence" value="ECO:0007669"/>
    <property type="project" value="InterPro"/>
</dbReference>
<dbReference type="Gene3D" id="1.10.10.10">
    <property type="entry name" value="Winged helix-like DNA-binding domain superfamily/Winged helix DNA-binding domain"/>
    <property type="match status" value="1"/>
</dbReference>
<dbReference type="EMBL" id="BJMM01000006">
    <property type="protein sequence ID" value="GEB49076.1"/>
    <property type="molecule type" value="Genomic_DNA"/>
</dbReference>
<dbReference type="SMART" id="SM00866">
    <property type="entry name" value="UTRA"/>
    <property type="match status" value="1"/>
</dbReference>
<feature type="domain" description="HTH gntR-type" evidence="4">
    <location>
        <begin position="12"/>
        <end position="80"/>
    </location>
</feature>
<accession>A0A4Y3QUJ3</accession>
<proteinExistence type="predicted"/>
<keyword evidence="1" id="KW-0805">Transcription regulation</keyword>
<dbReference type="Proteomes" id="UP000319210">
    <property type="component" value="Unassembled WGS sequence"/>
</dbReference>
<name>A0A4Y3QUJ3_STRCI</name>